<dbReference type="AlphaFoldDB" id="A0A3L6THZ0"/>
<reference evidence="4" key="1">
    <citation type="journal article" date="2019" name="Nat. Commun.">
        <title>The genome of broomcorn millet.</title>
        <authorList>
            <person name="Zou C."/>
            <person name="Miki D."/>
            <person name="Li D."/>
            <person name="Tang Q."/>
            <person name="Xiao L."/>
            <person name="Rajput S."/>
            <person name="Deng P."/>
            <person name="Jia W."/>
            <person name="Huang R."/>
            <person name="Zhang M."/>
            <person name="Sun Y."/>
            <person name="Hu J."/>
            <person name="Fu X."/>
            <person name="Schnable P.S."/>
            <person name="Li F."/>
            <person name="Zhang H."/>
            <person name="Feng B."/>
            <person name="Zhu X."/>
            <person name="Liu R."/>
            <person name="Schnable J.C."/>
            <person name="Zhu J.-K."/>
            <person name="Zhang H."/>
        </authorList>
    </citation>
    <scope>NUCLEOTIDE SEQUENCE [LARGE SCALE GENOMIC DNA]</scope>
</reference>
<dbReference type="Proteomes" id="UP000275267">
    <property type="component" value="Unassembled WGS sequence"/>
</dbReference>
<feature type="compositionally biased region" description="Acidic residues" evidence="1">
    <location>
        <begin position="400"/>
        <end position="414"/>
    </location>
</feature>
<dbReference type="Gene3D" id="1.10.3970.10">
    <property type="entry name" value="BSD domain"/>
    <property type="match status" value="1"/>
</dbReference>
<dbReference type="PROSITE" id="PS50858">
    <property type="entry name" value="BSD"/>
    <property type="match status" value="1"/>
</dbReference>
<organism evidence="3 4">
    <name type="scientific">Panicum miliaceum</name>
    <name type="common">Proso millet</name>
    <name type="synonym">Broomcorn millet</name>
    <dbReference type="NCBI Taxonomy" id="4540"/>
    <lineage>
        <taxon>Eukaryota</taxon>
        <taxon>Viridiplantae</taxon>
        <taxon>Streptophyta</taxon>
        <taxon>Embryophyta</taxon>
        <taxon>Tracheophyta</taxon>
        <taxon>Spermatophyta</taxon>
        <taxon>Magnoliopsida</taxon>
        <taxon>Liliopsida</taxon>
        <taxon>Poales</taxon>
        <taxon>Poaceae</taxon>
        <taxon>PACMAD clade</taxon>
        <taxon>Panicoideae</taxon>
        <taxon>Panicodae</taxon>
        <taxon>Paniceae</taxon>
        <taxon>Panicinae</taxon>
        <taxon>Panicum</taxon>
        <taxon>Panicum sect. Panicum</taxon>
    </lineage>
</organism>
<dbReference type="InterPro" id="IPR035925">
    <property type="entry name" value="BSD_dom_sf"/>
</dbReference>
<protein>
    <submittedName>
        <fullName evidence="3">BSD domain-containing protein 1-like</fullName>
    </submittedName>
</protein>
<dbReference type="SMART" id="SM00751">
    <property type="entry name" value="BSD"/>
    <property type="match status" value="1"/>
</dbReference>
<feature type="compositionally biased region" description="Acidic residues" evidence="1">
    <location>
        <begin position="252"/>
        <end position="270"/>
    </location>
</feature>
<feature type="region of interest" description="Disordered" evidence="1">
    <location>
        <begin position="1"/>
        <end position="52"/>
    </location>
</feature>
<dbReference type="OrthoDB" id="73788at2759"/>
<gene>
    <name evidence="3" type="ORF">C2845_PM03G14670</name>
</gene>
<evidence type="ECO:0000256" key="1">
    <source>
        <dbReference type="SAM" id="MobiDB-lite"/>
    </source>
</evidence>
<dbReference type="SUPFAM" id="SSF140383">
    <property type="entry name" value="BSD domain-like"/>
    <property type="match status" value="1"/>
</dbReference>
<dbReference type="GO" id="GO:0005737">
    <property type="term" value="C:cytoplasm"/>
    <property type="evidence" value="ECO:0007669"/>
    <property type="project" value="TreeGrafter"/>
</dbReference>
<evidence type="ECO:0000313" key="4">
    <source>
        <dbReference type="Proteomes" id="UP000275267"/>
    </source>
</evidence>
<feature type="compositionally biased region" description="Basic and acidic residues" evidence="1">
    <location>
        <begin position="330"/>
        <end position="340"/>
    </location>
</feature>
<feature type="compositionally biased region" description="Acidic residues" evidence="1">
    <location>
        <begin position="440"/>
        <end position="457"/>
    </location>
</feature>
<dbReference type="InterPro" id="IPR005607">
    <property type="entry name" value="BSD_dom"/>
</dbReference>
<name>A0A3L6THZ0_PANMI</name>
<feature type="region of interest" description="Disordered" evidence="1">
    <location>
        <begin position="252"/>
        <end position="457"/>
    </location>
</feature>
<evidence type="ECO:0000259" key="2">
    <source>
        <dbReference type="PROSITE" id="PS50858"/>
    </source>
</evidence>
<comment type="caution">
    <text evidence="3">The sequence shown here is derived from an EMBL/GenBank/DDBJ whole genome shotgun (WGS) entry which is preliminary data.</text>
</comment>
<evidence type="ECO:0000313" key="3">
    <source>
        <dbReference type="EMBL" id="RLN36356.1"/>
    </source>
</evidence>
<dbReference type="PANTHER" id="PTHR16019:SF5">
    <property type="entry name" value="BSD DOMAIN-CONTAINING PROTEIN 1"/>
    <property type="match status" value="1"/>
</dbReference>
<accession>A0A3L6THZ0</accession>
<keyword evidence="4" id="KW-1185">Reference proteome</keyword>
<proteinExistence type="predicted"/>
<feature type="compositionally biased region" description="Basic and acidic residues" evidence="1">
    <location>
        <begin position="271"/>
        <end position="299"/>
    </location>
</feature>
<feature type="domain" description="BSD" evidence="2">
    <location>
        <begin position="182"/>
        <end position="234"/>
    </location>
</feature>
<dbReference type="PANTHER" id="PTHR16019">
    <property type="entry name" value="SYNAPSE-ASSOCIATED PROTEIN"/>
    <property type="match status" value="1"/>
</dbReference>
<dbReference type="EMBL" id="PQIB02000002">
    <property type="protein sequence ID" value="RLN36356.1"/>
    <property type="molecule type" value="Genomic_DNA"/>
</dbReference>
<feature type="compositionally biased region" description="Low complexity" evidence="1">
    <location>
        <begin position="27"/>
        <end position="37"/>
    </location>
</feature>
<dbReference type="Pfam" id="PF03909">
    <property type="entry name" value="BSD"/>
    <property type="match status" value="1"/>
</dbReference>
<dbReference type="STRING" id="4540.A0A3L6THZ0"/>
<sequence>MDFFKSILAEPDPDPASPPREQDPEFAPAGSASSAPAAPAPAPAGDGGGWAFGGLLKTLTSQSETVLETYRRDLAEFGTGLRRETEVLREAAARAARDLPSSAHALDGLADIVAQGKDALSQVAAAAAAPVSAHSDGGESEQSSAAGAHVRYSRFEAQLRALQADPATFTADPEDAEDFAAWSKGFSLDERKDEIEALCYDSDALEAMVDRLVPDTVESEVFWARYFHRVHKLKQQEDARAKLVQRVIAQEEDEDLSWEVDDEDEEEEQQKEDAKEPVERQQEATKEEVKHEVEAKENESVLEEPAALEGEQKNADEPQPVVLGSSSVVVDEKEEQKNTDEPQPLVFGSSLVVVDEEEKEGHSKSKVEESGDKKEAAKHENSDSSKDSDYSIVSRQRTMEEEDLEWDEIEDLGEHEEKKGSTHDPSPALKEELRKRLSVAEDDEDLSWDIEDDDDNS</sequence>
<feature type="compositionally biased region" description="Basic and acidic residues" evidence="1">
    <location>
        <begin position="359"/>
        <end position="389"/>
    </location>
</feature>
<feature type="compositionally biased region" description="Basic and acidic residues" evidence="1">
    <location>
        <begin position="429"/>
        <end position="439"/>
    </location>
</feature>
<dbReference type="InterPro" id="IPR051494">
    <property type="entry name" value="BSD_domain-containing"/>
</dbReference>